<sequence length="1503" mass="164567">MDISADVDQIIAQAPDWTFAGDCALLALMKRISQNLEERGEKTSRNLKDFETSVKQVDISLNNATNSLRSLQFGNQFVEYRVEEVDDADLAMPEEKKKKPELPPKSSEEMAKEFLENNLRMFRKNYEPVTIEVPDSDDEDGPVHSTTVFRAKNPYDAIPLPYIIGTKEWQEHKYAGLYDSKENSEDDRSEEFSSSSSDERETESKKIAMPSNKLEEHHLSDSSSLASFAREPAIVSPVIKPAVQVAEPAIRTQPRPIINSQRNTHERDMFAALRQSPPSDDPPSTSSSPTSSPAFRNPSSRLPIASTASLSSSSSSPAQQPPRLFDEAVSNQAPKETELKPSQTKRMPVNLFNDDEFKSFMSEIVDKVQSKTTSSSGSPATTISTKEPPKTIKPIEQYPKPAAPKQIVEQSVSKRVNLFDDSPPLSPTPRSEPVPNKTGATGAIPKQSSVDEDNSLFGSSSPMPKENPSKKPTKPVTKSLFDDDLEDDDFLSSFTPKAKPPEQKLLSKPKPSLFDDDDLDIDDIFTKPSAQPKMLSEKVAGKTSLFEDDDQDDVTDLFASKKTKEIQKETSSGVSPAKKLETPVASKKSLFDDMEDEDLFGTPKAKNLIRSEQYNDPERIERSGASIGKDKTQNEIVQQKSKNVETKEKQLPLIAEDASVPILRDSPPPMEVKEQKAAGKEWRPVEDATSAPNSHIIKDLFSEDLTDDESFPSPSNNMAEPKSASESKEFNKPIEENTSEYKEYVSPVNPPTILSTKQIDLFNEDFSDDDTFLSASMSKNKPVGATETDEIKKPSADQLVNEIKPEELAQQLPENKIDDTTVVDENDELMPEVLGKSELDEPVSESPPPDDHQSNEDPIISMVADVTNKTSADTTFTPRKPADLAAAQQIMQTYSNLFSDEPPDDSEFFQTLGSSGLSSLSASKIFDSEHDFFEPALPSIPSATKPSPVTPGDQPSSSSDYGAMCLFSDVPPEDNDHGEEAQNQAEPQKDEFASTTRIHTIFYDDFSETARAGAVQPAPKRFTFDDEPPQADEPDRSQVEESPELRNPTSPVKKLKMPNININVHALLPGSGGASKLLRKTESSSSERDEPQVPLQIEVSAPSSAQTTVPSLDGALQHVNKSRARGPAKRRPSTRKGRKENYAKSLLDAGHDEGPTASTSIQRRTSKDTPEVEHSEPSSIRAPLPQPVKPETLFSTPAQQIQPQLQRPPPSTVGGSFLDSPDEDDSFFNSVPTKTIEGKQGSDPPKSYRSFLDSPDADDHLFNDFENNIAEERPAASQTVSNEPQVDRRKLEKALPPPKMANSFLDSPDEDDFLFNSVKPKATPIAQKSLAPAAEIVNASQKVTTAPTKPTNAKLAAKEQIKPKSQAAPKLFDDSDDDDDLFANAAALPPSIQPASKPTQTKQQPKPAATSLFSSDDDEAEVPAKKLPVKKLPVKPSKSLFSDDDDDDDLFGGSSTSKEGATKKSKPVTRTATKPAASKTATSTATIPSNSGDNPLADLLDFK</sequence>
<feature type="compositionally biased region" description="Basic and acidic residues" evidence="1">
    <location>
        <begin position="197"/>
        <end position="206"/>
    </location>
</feature>
<evidence type="ECO:0000313" key="3">
    <source>
        <dbReference type="Proteomes" id="UP000008711"/>
    </source>
</evidence>
<reference evidence="2 3" key="2">
    <citation type="journal article" date="2008" name="Bioinformatics">
        <title>Assembly reconciliation.</title>
        <authorList>
            <person name="Zimin A.V."/>
            <person name="Smith D.R."/>
            <person name="Sutton G."/>
            <person name="Yorke J.A."/>
        </authorList>
    </citation>
    <scope>NUCLEOTIDE SEQUENCE [LARGE SCALE GENOMIC DNA]</scope>
    <source>
        <strain evidence="2 3">TSC#14021-0224.01</strain>
    </source>
</reference>
<feature type="region of interest" description="Disordered" evidence="1">
    <location>
        <begin position="178"/>
        <end position="224"/>
    </location>
</feature>
<name>B3NJR3_DROER</name>
<feature type="region of interest" description="Disordered" evidence="1">
    <location>
        <begin position="236"/>
        <end position="349"/>
    </location>
</feature>
<feature type="compositionally biased region" description="Basic residues" evidence="1">
    <location>
        <begin position="1120"/>
        <end position="1138"/>
    </location>
</feature>
<feature type="compositionally biased region" description="Low complexity" evidence="1">
    <location>
        <begin position="1469"/>
        <end position="1486"/>
    </location>
</feature>
<feature type="compositionally biased region" description="Basic and acidic residues" evidence="1">
    <location>
        <begin position="616"/>
        <end position="633"/>
    </location>
</feature>
<dbReference type="Proteomes" id="UP000008711">
    <property type="component" value="Unassembled WGS sequence"/>
</dbReference>
<evidence type="ECO:0008006" key="4">
    <source>
        <dbReference type="Google" id="ProtNLM"/>
    </source>
</evidence>
<dbReference type="GO" id="GO:0045785">
    <property type="term" value="P:positive regulation of cell adhesion"/>
    <property type="evidence" value="ECO:0007669"/>
    <property type="project" value="EnsemblMetazoa"/>
</dbReference>
<feature type="compositionally biased region" description="Polar residues" evidence="1">
    <location>
        <begin position="1338"/>
        <end position="1351"/>
    </location>
</feature>
<dbReference type="OrthoDB" id="751084at2759"/>
<feature type="region of interest" description="Disordered" evidence="1">
    <location>
        <begin position="1338"/>
        <end position="1503"/>
    </location>
</feature>
<dbReference type="GO" id="GO:0005654">
    <property type="term" value="C:nucleoplasm"/>
    <property type="evidence" value="ECO:0007669"/>
    <property type="project" value="EnsemblMetazoa"/>
</dbReference>
<feature type="region of interest" description="Disordered" evidence="1">
    <location>
        <begin position="562"/>
        <end position="749"/>
    </location>
</feature>
<feature type="region of interest" description="Disordered" evidence="1">
    <location>
        <begin position="367"/>
        <end position="519"/>
    </location>
</feature>
<feature type="compositionally biased region" description="Low complexity" evidence="1">
    <location>
        <begin position="276"/>
        <end position="293"/>
    </location>
</feature>
<protein>
    <recommendedName>
        <fullName evidence="4">FAM21/CAPZIP domain-containing protein</fullName>
    </recommendedName>
</protein>
<dbReference type="GO" id="GO:0005635">
    <property type="term" value="C:nuclear envelope"/>
    <property type="evidence" value="ECO:0007669"/>
    <property type="project" value="EnsemblMetazoa"/>
</dbReference>
<accession>B3NJR3</accession>
<reference evidence="2 3" key="1">
    <citation type="journal article" date="2007" name="Nature">
        <title>Evolution of genes and genomes on the Drosophila phylogeny.</title>
        <authorList>
            <consortium name="Drosophila 12 Genomes Consortium"/>
            <person name="Clark A.G."/>
            <person name="Eisen M.B."/>
            <person name="Smith D.R."/>
            <person name="Bergman C.M."/>
            <person name="Oliver B."/>
            <person name="Markow T.A."/>
            <person name="Kaufman T.C."/>
            <person name="Kellis M."/>
            <person name="Gelbart W."/>
            <person name="Iyer V.N."/>
            <person name="Pollard D.A."/>
            <person name="Sackton T.B."/>
            <person name="Larracuente A.M."/>
            <person name="Singh N.D."/>
            <person name="Abad J.P."/>
            <person name="Abt D.N."/>
            <person name="Adryan B."/>
            <person name="Aguade M."/>
            <person name="Akashi H."/>
            <person name="Anderson W.W."/>
            <person name="Aquadro C.F."/>
            <person name="Ardell D.H."/>
            <person name="Arguello R."/>
            <person name="Artieri C.G."/>
            <person name="Barbash D.A."/>
            <person name="Barker D."/>
            <person name="Barsanti P."/>
            <person name="Batterham P."/>
            <person name="Batzoglou S."/>
            <person name="Begun D."/>
            <person name="Bhutkar A."/>
            <person name="Blanco E."/>
            <person name="Bosak S.A."/>
            <person name="Bradley R.K."/>
            <person name="Brand A.D."/>
            <person name="Brent M.R."/>
            <person name="Brooks A.N."/>
            <person name="Brown R.H."/>
            <person name="Butlin R.K."/>
            <person name="Caggese C."/>
            <person name="Calvi B.R."/>
            <person name="Bernardo de Carvalho A."/>
            <person name="Caspi A."/>
            <person name="Castrezana S."/>
            <person name="Celniker S.E."/>
            <person name="Chang J.L."/>
            <person name="Chapple C."/>
            <person name="Chatterji S."/>
            <person name="Chinwalla A."/>
            <person name="Civetta A."/>
            <person name="Clifton S.W."/>
            <person name="Comeron J.M."/>
            <person name="Costello J.C."/>
            <person name="Coyne J.A."/>
            <person name="Daub J."/>
            <person name="David R.G."/>
            <person name="Delcher A.L."/>
            <person name="Delehaunty K."/>
            <person name="Do C.B."/>
            <person name="Ebling H."/>
            <person name="Edwards K."/>
            <person name="Eickbush T."/>
            <person name="Evans J.D."/>
            <person name="Filipski A."/>
            <person name="Findeiss S."/>
            <person name="Freyhult E."/>
            <person name="Fulton L."/>
            <person name="Fulton R."/>
            <person name="Garcia A.C."/>
            <person name="Gardiner A."/>
            <person name="Garfield D.A."/>
            <person name="Garvin B.E."/>
            <person name="Gibson G."/>
            <person name="Gilbert D."/>
            <person name="Gnerre S."/>
            <person name="Godfrey J."/>
            <person name="Good R."/>
            <person name="Gotea V."/>
            <person name="Gravely B."/>
            <person name="Greenberg A.J."/>
            <person name="Griffiths-Jones S."/>
            <person name="Gross S."/>
            <person name="Guigo R."/>
            <person name="Gustafson E.A."/>
            <person name="Haerty W."/>
            <person name="Hahn M.W."/>
            <person name="Halligan D.L."/>
            <person name="Halpern A.L."/>
            <person name="Halter G.M."/>
            <person name="Han M.V."/>
            <person name="Heger A."/>
            <person name="Hillier L."/>
            <person name="Hinrichs A.S."/>
            <person name="Holmes I."/>
            <person name="Hoskins R.A."/>
            <person name="Hubisz M.J."/>
            <person name="Hultmark D."/>
            <person name="Huntley M.A."/>
            <person name="Jaffe D.B."/>
            <person name="Jagadeeshan S."/>
            <person name="Jeck W.R."/>
            <person name="Johnson J."/>
            <person name="Jones C.D."/>
            <person name="Jordan W.C."/>
            <person name="Karpen G.H."/>
            <person name="Kataoka E."/>
            <person name="Keightley P.D."/>
            <person name="Kheradpour P."/>
            <person name="Kirkness E.F."/>
            <person name="Koerich L.B."/>
            <person name="Kristiansen K."/>
            <person name="Kudrna D."/>
            <person name="Kulathinal R.J."/>
            <person name="Kumar S."/>
            <person name="Kwok R."/>
            <person name="Lander E."/>
            <person name="Langley C.H."/>
            <person name="Lapoint R."/>
            <person name="Lazzaro B.P."/>
            <person name="Lee S.J."/>
            <person name="Levesque L."/>
            <person name="Li R."/>
            <person name="Lin C.F."/>
            <person name="Lin M.F."/>
            <person name="Lindblad-Toh K."/>
            <person name="Llopart A."/>
            <person name="Long M."/>
            <person name="Low L."/>
            <person name="Lozovsky E."/>
            <person name="Lu J."/>
            <person name="Luo M."/>
            <person name="Machado C.A."/>
            <person name="Makalowski W."/>
            <person name="Marzo M."/>
            <person name="Matsuda M."/>
            <person name="Matzkin L."/>
            <person name="McAllister B."/>
            <person name="McBride C.S."/>
            <person name="McKernan B."/>
            <person name="McKernan K."/>
            <person name="Mendez-Lago M."/>
            <person name="Minx P."/>
            <person name="Mollenhauer M.U."/>
            <person name="Montooth K."/>
            <person name="Mount S.M."/>
            <person name="Mu X."/>
            <person name="Myers E."/>
            <person name="Negre B."/>
            <person name="Newfeld S."/>
            <person name="Nielsen R."/>
            <person name="Noor M.A."/>
            <person name="O'Grady P."/>
            <person name="Pachter L."/>
            <person name="Papaceit M."/>
            <person name="Parisi M.J."/>
            <person name="Parisi M."/>
            <person name="Parts L."/>
            <person name="Pedersen J.S."/>
            <person name="Pesole G."/>
            <person name="Phillippy A.M."/>
            <person name="Ponting C.P."/>
            <person name="Pop M."/>
            <person name="Porcelli D."/>
            <person name="Powell J.R."/>
            <person name="Prohaska S."/>
            <person name="Pruitt K."/>
            <person name="Puig M."/>
            <person name="Quesneville H."/>
            <person name="Ram K.R."/>
            <person name="Rand D."/>
            <person name="Rasmussen M.D."/>
            <person name="Reed L.K."/>
            <person name="Reenan R."/>
            <person name="Reily A."/>
            <person name="Remington K.A."/>
            <person name="Rieger T.T."/>
            <person name="Ritchie M.G."/>
            <person name="Robin C."/>
            <person name="Rogers Y.H."/>
            <person name="Rohde C."/>
            <person name="Rozas J."/>
            <person name="Rubenfield M.J."/>
            <person name="Ruiz A."/>
            <person name="Russo S."/>
            <person name="Salzberg S.L."/>
            <person name="Sanchez-Gracia A."/>
            <person name="Saranga D.J."/>
            <person name="Sato H."/>
            <person name="Schaeffer S.W."/>
            <person name="Schatz M.C."/>
            <person name="Schlenke T."/>
            <person name="Schwartz R."/>
            <person name="Segarra C."/>
            <person name="Singh R.S."/>
            <person name="Sirot L."/>
            <person name="Sirota M."/>
            <person name="Sisneros N.B."/>
            <person name="Smith C.D."/>
            <person name="Smith T.F."/>
            <person name="Spieth J."/>
            <person name="Stage D.E."/>
            <person name="Stark A."/>
            <person name="Stephan W."/>
            <person name="Strausberg R.L."/>
            <person name="Strempel S."/>
            <person name="Sturgill D."/>
            <person name="Sutton G."/>
            <person name="Sutton G.G."/>
            <person name="Tao W."/>
            <person name="Teichmann S."/>
            <person name="Tobari Y.N."/>
            <person name="Tomimura Y."/>
            <person name="Tsolas J.M."/>
            <person name="Valente V.L."/>
            <person name="Venter E."/>
            <person name="Venter J.C."/>
            <person name="Vicario S."/>
            <person name="Vieira F.G."/>
            <person name="Vilella A.J."/>
            <person name="Villasante A."/>
            <person name="Walenz B."/>
            <person name="Wang J."/>
            <person name="Wasserman M."/>
            <person name="Watts T."/>
            <person name="Wilson D."/>
            <person name="Wilson R.K."/>
            <person name="Wing R.A."/>
            <person name="Wolfner M.F."/>
            <person name="Wong A."/>
            <person name="Wong G.K."/>
            <person name="Wu C.I."/>
            <person name="Wu G."/>
            <person name="Yamamoto D."/>
            <person name="Yang H.P."/>
            <person name="Yang S.P."/>
            <person name="Yorke J.A."/>
            <person name="Yoshida K."/>
            <person name="Zdobnov E."/>
            <person name="Zhang P."/>
            <person name="Zhang Y."/>
            <person name="Zimin A.V."/>
            <person name="Baldwin J."/>
            <person name="Abdouelleil A."/>
            <person name="Abdulkadir J."/>
            <person name="Abebe A."/>
            <person name="Abera B."/>
            <person name="Abreu J."/>
            <person name="Acer S.C."/>
            <person name="Aftuck L."/>
            <person name="Alexander A."/>
            <person name="An P."/>
            <person name="Anderson E."/>
            <person name="Anderson S."/>
            <person name="Arachi H."/>
            <person name="Azer M."/>
            <person name="Bachantsang P."/>
            <person name="Barry A."/>
            <person name="Bayul T."/>
            <person name="Berlin A."/>
            <person name="Bessette D."/>
            <person name="Bloom T."/>
            <person name="Blye J."/>
            <person name="Boguslavskiy L."/>
            <person name="Bonnet C."/>
            <person name="Boukhgalter B."/>
            <person name="Bourzgui I."/>
            <person name="Brown A."/>
            <person name="Cahill P."/>
            <person name="Channer S."/>
            <person name="Cheshatsang Y."/>
            <person name="Chuda L."/>
            <person name="Citroen M."/>
            <person name="Collymore A."/>
            <person name="Cooke P."/>
            <person name="Costello M."/>
            <person name="D'Aco K."/>
            <person name="Daza R."/>
            <person name="De Haan G."/>
            <person name="DeGray S."/>
            <person name="DeMaso C."/>
            <person name="Dhargay N."/>
            <person name="Dooley K."/>
            <person name="Dooley E."/>
            <person name="Doricent M."/>
            <person name="Dorje P."/>
            <person name="Dorjee K."/>
            <person name="Dupes A."/>
            <person name="Elong R."/>
            <person name="Falk J."/>
            <person name="Farina A."/>
            <person name="Faro S."/>
            <person name="Ferguson D."/>
            <person name="Fisher S."/>
            <person name="Foley C.D."/>
            <person name="Franke A."/>
            <person name="Friedrich D."/>
            <person name="Gadbois L."/>
            <person name="Gearin G."/>
            <person name="Gearin C.R."/>
            <person name="Giannoukos G."/>
            <person name="Goode T."/>
            <person name="Graham J."/>
            <person name="Grandbois E."/>
            <person name="Grewal S."/>
            <person name="Gyaltsen K."/>
            <person name="Hafez N."/>
            <person name="Hagos B."/>
            <person name="Hall J."/>
            <person name="Henson C."/>
            <person name="Hollinger A."/>
            <person name="Honan T."/>
            <person name="Huard M.D."/>
            <person name="Hughes L."/>
            <person name="Hurhula B."/>
            <person name="Husby M.E."/>
            <person name="Kamat A."/>
            <person name="Kanga B."/>
            <person name="Kashin S."/>
            <person name="Khazanovich D."/>
            <person name="Kisner P."/>
            <person name="Lance K."/>
            <person name="Lara M."/>
            <person name="Lee W."/>
            <person name="Lennon N."/>
            <person name="Letendre F."/>
            <person name="LeVine R."/>
            <person name="Lipovsky A."/>
            <person name="Liu X."/>
            <person name="Liu J."/>
            <person name="Liu S."/>
            <person name="Lokyitsang T."/>
            <person name="Lokyitsang Y."/>
            <person name="Lubonja R."/>
            <person name="Lui A."/>
            <person name="MacDonald P."/>
            <person name="Magnisalis V."/>
            <person name="Maru K."/>
            <person name="Matthews C."/>
            <person name="McCusker W."/>
            <person name="McDonough S."/>
            <person name="Mehta T."/>
            <person name="Meldrim J."/>
            <person name="Meneus L."/>
            <person name="Mihai O."/>
            <person name="Mihalev A."/>
            <person name="Mihova T."/>
            <person name="Mittelman R."/>
            <person name="Mlenga V."/>
            <person name="Montmayeur A."/>
            <person name="Mulrain L."/>
            <person name="Navidi A."/>
            <person name="Naylor J."/>
            <person name="Negash T."/>
            <person name="Nguyen T."/>
            <person name="Nguyen N."/>
            <person name="Nicol R."/>
            <person name="Norbu C."/>
            <person name="Norbu N."/>
            <person name="Novod N."/>
            <person name="O'Neill B."/>
            <person name="Osman S."/>
            <person name="Markiewicz E."/>
            <person name="Oyono O.L."/>
            <person name="Patti C."/>
            <person name="Phunkhang P."/>
            <person name="Pierre F."/>
            <person name="Priest M."/>
            <person name="Raghuraman S."/>
            <person name="Rege F."/>
            <person name="Reyes R."/>
            <person name="Rise C."/>
            <person name="Rogov P."/>
            <person name="Ross K."/>
            <person name="Ryan E."/>
            <person name="Settipalli S."/>
            <person name="Shea T."/>
            <person name="Sherpa N."/>
            <person name="Shi L."/>
            <person name="Shih D."/>
            <person name="Sparrow T."/>
            <person name="Spaulding J."/>
            <person name="Stalker J."/>
            <person name="Stange-Thomann N."/>
            <person name="Stavropoulos S."/>
            <person name="Stone C."/>
            <person name="Strader C."/>
            <person name="Tesfaye S."/>
            <person name="Thomson T."/>
            <person name="Thoulutsang Y."/>
            <person name="Thoulutsang D."/>
            <person name="Topham K."/>
            <person name="Topping I."/>
            <person name="Tsamla T."/>
            <person name="Vassiliev H."/>
            <person name="Vo A."/>
            <person name="Wangchuk T."/>
            <person name="Wangdi T."/>
            <person name="Weiand M."/>
            <person name="Wilkinson J."/>
            <person name="Wilson A."/>
            <person name="Yadav S."/>
            <person name="Young G."/>
            <person name="Yu Q."/>
            <person name="Zembek L."/>
            <person name="Zhong D."/>
            <person name="Zimmer A."/>
            <person name="Zwirko Z."/>
            <person name="Jaffe D.B."/>
            <person name="Alvarez P."/>
            <person name="Brockman W."/>
            <person name="Butler J."/>
            <person name="Chin C."/>
            <person name="Gnerre S."/>
            <person name="Grabherr M."/>
            <person name="Kleber M."/>
            <person name="Mauceli E."/>
            <person name="MacCallum I."/>
        </authorList>
    </citation>
    <scope>NUCLEOTIDE SEQUENCE [LARGE SCALE GENOMIC DNA]</scope>
    <source>
        <strain evidence="2 3">TSC#14021-0224.01</strain>
    </source>
</reference>
<dbReference type="OMA" id="IHTIFYD"/>
<dbReference type="GO" id="GO:0071203">
    <property type="term" value="C:WASH complex"/>
    <property type="evidence" value="ECO:0007669"/>
    <property type="project" value="EnsemblMetazoa"/>
</dbReference>
<evidence type="ECO:0000313" key="2">
    <source>
        <dbReference type="EMBL" id="EDV55332.1"/>
    </source>
</evidence>
<feature type="compositionally biased region" description="Low complexity" evidence="1">
    <location>
        <begin position="305"/>
        <end position="322"/>
    </location>
</feature>
<proteinExistence type="predicted"/>
<dbReference type="EMBL" id="CH954179">
    <property type="protein sequence ID" value="EDV55332.1"/>
    <property type="molecule type" value="Genomic_DNA"/>
</dbReference>
<feature type="compositionally biased region" description="Polar residues" evidence="1">
    <location>
        <begin position="1393"/>
        <end position="1404"/>
    </location>
</feature>
<dbReference type="KEGG" id="der:6547093"/>
<gene>
    <name evidence="2" type="primary">Dere\GG22045</name>
    <name evidence="2" type="synonym">dere_GLEANR_6805</name>
    <name evidence="2" type="synonym">GG22045</name>
    <name evidence="2" type="ORF">Dere_GG22045</name>
</gene>
<dbReference type="GO" id="GO:0140591">
    <property type="term" value="P:nuclear envelope budding"/>
    <property type="evidence" value="ECO:0007669"/>
    <property type="project" value="EnsemblMetazoa"/>
</dbReference>
<feature type="compositionally biased region" description="Polar residues" evidence="1">
    <location>
        <begin position="370"/>
        <end position="385"/>
    </location>
</feature>
<dbReference type="HOGENOM" id="CLU_259063_0_0_1"/>
<feature type="compositionally biased region" description="Polar residues" evidence="1">
    <location>
        <begin position="941"/>
        <end position="960"/>
    </location>
</feature>
<feature type="compositionally biased region" description="Basic and acidic residues" evidence="1">
    <location>
        <begin position="1165"/>
        <end position="1176"/>
    </location>
</feature>
<dbReference type="PhylomeDB" id="B3NJR3"/>
<feature type="compositionally biased region" description="Basic and acidic residues" evidence="1">
    <location>
        <begin position="1079"/>
        <end position="1091"/>
    </location>
</feature>
<evidence type="ECO:0000256" key="1">
    <source>
        <dbReference type="SAM" id="MobiDB-lite"/>
    </source>
</evidence>
<feature type="compositionally biased region" description="Basic and acidic residues" evidence="1">
    <location>
        <begin position="723"/>
        <end position="743"/>
    </location>
</feature>
<feature type="compositionally biased region" description="Basic and acidic residues" evidence="1">
    <location>
        <begin position="671"/>
        <end position="686"/>
    </location>
</feature>
<feature type="compositionally biased region" description="Polar residues" evidence="1">
    <location>
        <begin position="329"/>
        <end position="345"/>
    </location>
</feature>
<keyword evidence="3" id="KW-1185">Reference proteome</keyword>
<feature type="compositionally biased region" description="Acidic residues" evidence="1">
    <location>
        <begin position="821"/>
        <end position="830"/>
    </location>
</feature>
<feature type="region of interest" description="Disordered" evidence="1">
    <location>
        <begin position="934"/>
        <end position="1313"/>
    </location>
</feature>
<organism evidence="2 3">
    <name type="scientific">Drosophila erecta</name>
    <name type="common">Fruit fly</name>
    <dbReference type="NCBI Taxonomy" id="7220"/>
    <lineage>
        <taxon>Eukaryota</taxon>
        <taxon>Metazoa</taxon>
        <taxon>Ecdysozoa</taxon>
        <taxon>Arthropoda</taxon>
        <taxon>Hexapoda</taxon>
        <taxon>Insecta</taxon>
        <taxon>Pterygota</taxon>
        <taxon>Neoptera</taxon>
        <taxon>Endopterygota</taxon>
        <taxon>Diptera</taxon>
        <taxon>Brachycera</taxon>
        <taxon>Muscomorpha</taxon>
        <taxon>Ephydroidea</taxon>
        <taxon>Drosophilidae</taxon>
        <taxon>Drosophila</taxon>
        <taxon>Sophophora</taxon>
    </lineage>
</organism>
<dbReference type="eggNOG" id="ENOG502QTIY">
    <property type="taxonomic scope" value="Eukaryota"/>
</dbReference>
<feature type="compositionally biased region" description="Polar residues" evidence="1">
    <location>
        <begin position="1101"/>
        <end position="1110"/>
    </location>
</feature>
<feature type="region of interest" description="Disordered" evidence="1">
    <location>
        <begin position="777"/>
        <end position="859"/>
    </location>
</feature>